<name>A0A1G4IN59_9SACH</name>
<dbReference type="Proteomes" id="UP000191024">
    <property type="component" value="Chromosome A"/>
</dbReference>
<dbReference type="OrthoDB" id="186625at2759"/>
<dbReference type="GO" id="GO:0005509">
    <property type="term" value="F:calcium ion binding"/>
    <property type="evidence" value="ECO:0007669"/>
    <property type="project" value="InterPro"/>
</dbReference>
<protein>
    <submittedName>
        <fullName evidence="8">LAMI_0A03532g1_1</fullName>
    </submittedName>
</protein>
<dbReference type="STRING" id="1230905.A0A1G4IN59"/>
<evidence type="ECO:0000313" key="8">
    <source>
        <dbReference type="EMBL" id="SCU78126.1"/>
    </source>
</evidence>
<organism evidence="8 9">
    <name type="scientific">Lachancea mirantina</name>
    <dbReference type="NCBI Taxonomy" id="1230905"/>
    <lineage>
        <taxon>Eukaryota</taxon>
        <taxon>Fungi</taxon>
        <taxon>Dikarya</taxon>
        <taxon>Ascomycota</taxon>
        <taxon>Saccharomycotina</taxon>
        <taxon>Saccharomycetes</taxon>
        <taxon>Saccharomycetales</taxon>
        <taxon>Saccharomycetaceae</taxon>
        <taxon>Lachancea</taxon>
    </lineage>
</organism>
<dbReference type="EMBL" id="LT598462">
    <property type="protein sequence ID" value="SCU78126.1"/>
    <property type="molecule type" value="Genomic_DNA"/>
</dbReference>
<feature type="compositionally biased region" description="Polar residues" evidence="6">
    <location>
        <begin position="119"/>
        <end position="133"/>
    </location>
</feature>
<dbReference type="Pfam" id="PF13499">
    <property type="entry name" value="EF-hand_7"/>
    <property type="match status" value="1"/>
</dbReference>
<comment type="subcellular location">
    <subcellularLocation>
        <location evidence="1">Cytoplasm</location>
    </subcellularLocation>
</comment>
<dbReference type="InterPro" id="IPR002048">
    <property type="entry name" value="EF_hand_dom"/>
</dbReference>
<dbReference type="GO" id="GO:0005737">
    <property type="term" value="C:cytoplasm"/>
    <property type="evidence" value="ECO:0007669"/>
    <property type="project" value="UniProtKB-SubCell"/>
</dbReference>
<feature type="compositionally biased region" description="Polar residues" evidence="6">
    <location>
        <begin position="168"/>
        <end position="177"/>
    </location>
</feature>
<evidence type="ECO:0000256" key="5">
    <source>
        <dbReference type="ARBA" id="ARBA00022837"/>
    </source>
</evidence>
<feature type="compositionally biased region" description="Low complexity" evidence="6">
    <location>
        <begin position="80"/>
        <end position="95"/>
    </location>
</feature>
<dbReference type="SUPFAM" id="SSF47473">
    <property type="entry name" value="EF-hand"/>
    <property type="match status" value="1"/>
</dbReference>
<dbReference type="CDD" id="cd16180">
    <property type="entry name" value="EFh_PEF_Group_I"/>
    <property type="match status" value="1"/>
</dbReference>
<dbReference type="Gene3D" id="1.10.238.10">
    <property type="entry name" value="EF-hand"/>
    <property type="match status" value="1"/>
</dbReference>
<evidence type="ECO:0000256" key="4">
    <source>
        <dbReference type="ARBA" id="ARBA00022737"/>
    </source>
</evidence>
<keyword evidence="5" id="KW-0106">Calcium</keyword>
<feature type="compositionally biased region" description="Low complexity" evidence="6">
    <location>
        <begin position="144"/>
        <end position="161"/>
    </location>
</feature>
<keyword evidence="2" id="KW-0963">Cytoplasm</keyword>
<dbReference type="InterPro" id="IPR011992">
    <property type="entry name" value="EF-hand-dom_pair"/>
</dbReference>
<evidence type="ECO:0000259" key="7">
    <source>
        <dbReference type="Pfam" id="PF13499"/>
    </source>
</evidence>
<proteinExistence type="predicted"/>
<feature type="region of interest" description="Disordered" evidence="6">
    <location>
        <begin position="80"/>
        <end position="177"/>
    </location>
</feature>
<evidence type="ECO:0000256" key="2">
    <source>
        <dbReference type="ARBA" id="ARBA00022490"/>
    </source>
</evidence>
<keyword evidence="9" id="KW-1185">Reference proteome</keyword>
<evidence type="ECO:0000256" key="6">
    <source>
        <dbReference type="SAM" id="MobiDB-lite"/>
    </source>
</evidence>
<accession>A0A1G4IN59</accession>
<dbReference type="PANTHER" id="PTHR46212:SF3">
    <property type="entry name" value="GH27120P"/>
    <property type="match status" value="1"/>
</dbReference>
<dbReference type="InterPro" id="IPR051426">
    <property type="entry name" value="Peflin/Sorcin_CaBP"/>
</dbReference>
<keyword evidence="3" id="KW-0479">Metal-binding</keyword>
<gene>
    <name evidence="8" type="ORF">LAMI_0A03532G</name>
</gene>
<dbReference type="PANTHER" id="PTHR46212">
    <property type="entry name" value="PEFLIN"/>
    <property type="match status" value="1"/>
</dbReference>
<feature type="region of interest" description="Disordered" evidence="6">
    <location>
        <begin position="1"/>
        <end position="59"/>
    </location>
</feature>
<evidence type="ECO:0000256" key="1">
    <source>
        <dbReference type="ARBA" id="ARBA00004496"/>
    </source>
</evidence>
<keyword evidence="4" id="KW-0677">Repeat</keyword>
<reference evidence="8 9" key="1">
    <citation type="submission" date="2016-03" db="EMBL/GenBank/DDBJ databases">
        <authorList>
            <person name="Devillers H."/>
        </authorList>
    </citation>
    <scope>NUCLEOTIDE SEQUENCE [LARGE SCALE GENOMIC DNA]</scope>
    <source>
        <strain evidence="8">CBS 11717</strain>
    </source>
</reference>
<dbReference type="AlphaFoldDB" id="A0A1G4IN59"/>
<feature type="domain" description="EF-hand" evidence="7">
    <location>
        <begin position="189"/>
        <end position="249"/>
    </location>
</feature>
<sequence length="360" mass="41150">MSPKKLNYTGGDNLPLYATPEQAMREGQRREELERRRRQKKHEQTQGRSSSQPQLVSHYPQPAMIPMQNAQIQYVPVHAQPPQRQPLPMQAMPPQQYVPMNMVPPQVRSDSYLAHDKQSTPPLSYSPNMNSTAPARRSPPQRKPPVMLASVPPVSSSPATPGNRDFSRSSVNSVDAGQQNTQDIQIAAQLFSNHDIKNMGRLTAGELQNLLQNDDNTHFCVSAVEALINLFGASRFGTVNLNEFTSLYKRVKKWRKVYVDNDINGSFTISASEYHNCLQELGYLVPYEVSESLFDQYGEFIEPENHVRELKFDKFVESLVWLMRLTKVFRKHDEKQEGVATIQYKDFIDVVLYLGRFLPR</sequence>
<evidence type="ECO:0000256" key="3">
    <source>
        <dbReference type="ARBA" id="ARBA00022723"/>
    </source>
</evidence>
<feature type="compositionally biased region" description="Basic and acidic residues" evidence="6">
    <location>
        <begin position="23"/>
        <end position="35"/>
    </location>
</feature>
<feature type="compositionally biased region" description="Polar residues" evidence="6">
    <location>
        <begin position="46"/>
        <end position="55"/>
    </location>
</feature>
<evidence type="ECO:0000313" key="9">
    <source>
        <dbReference type="Proteomes" id="UP000191024"/>
    </source>
</evidence>